<feature type="transmembrane region" description="Helical" evidence="8">
    <location>
        <begin position="656"/>
        <end position="682"/>
    </location>
</feature>
<evidence type="ECO:0000256" key="4">
    <source>
        <dbReference type="ARBA" id="ARBA00023212"/>
    </source>
</evidence>
<keyword evidence="3 5" id="KW-0067">ATP-binding</keyword>
<dbReference type="GO" id="GO:0003777">
    <property type="term" value="F:microtubule motor activity"/>
    <property type="evidence" value="ECO:0007669"/>
    <property type="project" value="InterPro"/>
</dbReference>
<evidence type="ECO:0000256" key="7">
    <source>
        <dbReference type="SAM" id="MobiDB-lite"/>
    </source>
</evidence>
<gene>
    <name evidence="10" type="ORF">CLODIP_2_CD03553</name>
</gene>
<dbReference type="GO" id="GO:0005524">
    <property type="term" value="F:ATP binding"/>
    <property type="evidence" value="ECO:0007669"/>
    <property type="project" value="UniProtKB-UniRule"/>
</dbReference>
<dbReference type="PROSITE" id="PS50067">
    <property type="entry name" value="KINESIN_MOTOR_2"/>
    <property type="match status" value="1"/>
</dbReference>
<dbReference type="InterPro" id="IPR036961">
    <property type="entry name" value="Kinesin_motor_dom_sf"/>
</dbReference>
<dbReference type="GO" id="GO:0015630">
    <property type="term" value="C:microtubule cytoskeleton"/>
    <property type="evidence" value="ECO:0007669"/>
    <property type="project" value="UniProtKB-ARBA"/>
</dbReference>
<evidence type="ECO:0000256" key="5">
    <source>
        <dbReference type="PROSITE-ProRule" id="PRU00283"/>
    </source>
</evidence>
<name>A0A8S1C1R4_9INSE</name>
<dbReference type="SUPFAM" id="SSF52540">
    <property type="entry name" value="P-loop containing nucleoside triphosphate hydrolases"/>
    <property type="match status" value="1"/>
</dbReference>
<feature type="transmembrane region" description="Helical" evidence="8">
    <location>
        <begin position="740"/>
        <end position="765"/>
    </location>
</feature>
<feature type="transmembrane region" description="Helical" evidence="8">
    <location>
        <begin position="573"/>
        <end position="595"/>
    </location>
</feature>
<feature type="compositionally biased region" description="Basic and acidic residues" evidence="7">
    <location>
        <begin position="459"/>
        <end position="484"/>
    </location>
</feature>
<sequence>MSRHGGSIVLARNSVNLNQIKVMLRIRPSSKKERGNPSSKNVFEIIDEESVVFDPNENNDLLAMYSKKRQPKNLQFSYDHIFGPETTTDEIYDQSIRDVINHLQDGYNCTIFAYGGTGAGKTFTMLGTPVHPGLTALLAEELYSTLMEDGIGVEIICSYLEIYNENVHDLLSDIHPPKALQLLEDGSSVVVSDLSWFRPSNAEELMSILRTGNLRRSQLPTDTNKESSRSHAIFQVAVSLKRRFGTFCSKLCLVDLAGSDRASLHTDMRRRVEGANINKSLLALGSCIDALADGLQHVPFRNSKLTRLLKNSLDGNCRTIMIANVSPSSLAYDDTFSTLKYAARVKYIKNSVKKNLVSARNASVSARDLEAAKVEIALLQMEIESLRVENRDLKTTVKEHVCVAPEFRDRLQSCSPVNEPDDDDDLPFTTRNKIYSDPGCRSSLQSSGSVFEEPGMSLEKPRPRSESSYEIPRTREPLSRRSTETLEIDSPKSTFREHTDVIPEFRDYSQSWLAEPKQQRSVIVPIVHVQERQVYRDPNPNTERRQSLTKLQRAANQIDSKTETKIDENQNRIFIWIALLVASFCFLMLFTSILVQRWVVSGAKHENPEFDGFVQIGIYTGKKSFNVGQGWNTTDFQIGELVLMEGRENSLNADNLWGTVITMYTCIILEVSAIILAIPVLFCPAELILGLRGLSVVNFLCFLANVATLICWMCAYFNAFQYNVLPQAELNDKWSSIGQAYFGFSFWSLIFESTVRLLLAIALLFKSIGKPFNKRPALGDNTISSTSA</sequence>
<keyword evidence="4" id="KW-0206">Cytoskeleton</keyword>
<reference evidence="10 11" key="1">
    <citation type="submission" date="2020-04" db="EMBL/GenBank/DDBJ databases">
        <authorList>
            <person name="Alioto T."/>
            <person name="Alioto T."/>
            <person name="Gomez Garrido J."/>
        </authorList>
    </citation>
    <scope>NUCLEOTIDE SEQUENCE [LARGE SCALE GENOMIC DNA]</scope>
</reference>
<dbReference type="InterPro" id="IPR027417">
    <property type="entry name" value="P-loop_NTPase"/>
</dbReference>
<feature type="coiled-coil region" evidence="6">
    <location>
        <begin position="369"/>
        <end position="396"/>
    </location>
</feature>
<keyword evidence="8" id="KW-0812">Transmembrane</keyword>
<dbReference type="GO" id="GO:0008017">
    <property type="term" value="F:microtubule binding"/>
    <property type="evidence" value="ECO:0007669"/>
    <property type="project" value="InterPro"/>
</dbReference>
<evidence type="ECO:0000256" key="3">
    <source>
        <dbReference type="ARBA" id="ARBA00022840"/>
    </source>
</evidence>
<evidence type="ECO:0000313" key="11">
    <source>
        <dbReference type="Proteomes" id="UP000494165"/>
    </source>
</evidence>
<organism evidence="10 11">
    <name type="scientific">Cloeon dipterum</name>
    <dbReference type="NCBI Taxonomy" id="197152"/>
    <lineage>
        <taxon>Eukaryota</taxon>
        <taxon>Metazoa</taxon>
        <taxon>Ecdysozoa</taxon>
        <taxon>Arthropoda</taxon>
        <taxon>Hexapoda</taxon>
        <taxon>Insecta</taxon>
        <taxon>Pterygota</taxon>
        <taxon>Palaeoptera</taxon>
        <taxon>Ephemeroptera</taxon>
        <taxon>Pisciforma</taxon>
        <taxon>Baetidae</taxon>
        <taxon>Cloeon</taxon>
    </lineage>
</organism>
<dbReference type="PANTHER" id="PTHR47968:SF65">
    <property type="entry name" value="KINESIN MOTOR DOMAIN-CONTAINING PROTEIN"/>
    <property type="match status" value="1"/>
</dbReference>
<dbReference type="OrthoDB" id="3176171at2759"/>
<keyword evidence="5" id="KW-0505">Motor protein</keyword>
<dbReference type="Pfam" id="PF00225">
    <property type="entry name" value="Kinesin"/>
    <property type="match status" value="1"/>
</dbReference>
<dbReference type="PANTHER" id="PTHR47968">
    <property type="entry name" value="CENTROMERE PROTEIN E"/>
    <property type="match status" value="1"/>
</dbReference>
<dbReference type="AlphaFoldDB" id="A0A8S1C1R4"/>
<evidence type="ECO:0000259" key="9">
    <source>
        <dbReference type="PROSITE" id="PS50067"/>
    </source>
</evidence>
<dbReference type="SMART" id="SM00129">
    <property type="entry name" value="KISc"/>
    <property type="match status" value="1"/>
</dbReference>
<protein>
    <recommendedName>
        <fullName evidence="9">Kinesin motor domain-containing protein</fullName>
    </recommendedName>
</protein>
<keyword evidence="4" id="KW-0963">Cytoplasm</keyword>
<evidence type="ECO:0000256" key="2">
    <source>
        <dbReference type="ARBA" id="ARBA00022741"/>
    </source>
</evidence>
<dbReference type="EMBL" id="CADEPI010000017">
    <property type="protein sequence ID" value="CAB3364828.1"/>
    <property type="molecule type" value="Genomic_DNA"/>
</dbReference>
<dbReference type="GO" id="GO:0007018">
    <property type="term" value="P:microtubule-based movement"/>
    <property type="evidence" value="ECO:0007669"/>
    <property type="project" value="InterPro"/>
</dbReference>
<feature type="transmembrane region" description="Helical" evidence="8">
    <location>
        <begin position="694"/>
        <end position="720"/>
    </location>
</feature>
<evidence type="ECO:0000256" key="1">
    <source>
        <dbReference type="ARBA" id="ARBA00004245"/>
    </source>
</evidence>
<feature type="region of interest" description="Disordered" evidence="7">
    <location>
        <begin position="436"/>
        <end position="487"/>
    </location>
</feature>
<feature type="binding site" evidence="5">
    <location>
        <begin position="115"/>
        <end position="122"/>
    </location>
    <ligand>
        <name>ATP</name>
        <dbReference type="ChEBI" id="CHEBI:30616"/>
    </ligand>
</feature>
<comment type="similarity">
    <text evidence="5">Belongs to the TRAFAC class myosin-kinesin ATPase superfamily. Kinesin family.</text>
</comment>
<keyword evidence="8" id="KW-0472">Membrane</keyword>
<evidence type="ECO:0000313" key="10">
    <source>
        <dbReference type="EMBL" id="CAB3364828.1"/>
    </source>
</evidence>
<dbReference type="InterPro" id="IPR001752">
    <property type="entry name" value="Kinesin_motor_dom"/>
</dbReference>
<keyword evidence="11" id="KW-1185">Reference proteome</keyword>
<keyword evidence="6" id="KW-0175">Coiled coil</keyword>
<dbReference type="Proteomes" id="UP000494165">
    <property type="component" value="Unassembled WGS sequence"/>
</dbReference>
<keyword evidence="2 5" id="KW-0547">Nucleotide-binding</keyword>
<comment type="subcellular location">
    <subcellularLocation>
        <location evidence="1">Cytoplasm</location>
        <location evidence="1">Cytoskeleton</location>
    </subcellularLocation>
</comment>
<feature type="domain" description="Kinesin motor" evidence="9">
    <location>
        <begin position="19"/>
        <end position="348"/>
    </location>
</feature>
<dbReference type="Gene3D" id="3.40.850.10">
    <property type="entry name" value="Kinesin motor domain"/>
    <property type="match status" value="1"/>
</dbReference>
<evidence type="ECO:0000256" key="8">
    <source>
        <dbReference type="SAM" id="Phobius"/>
    </source>
</evidence>
<dbReference type="PRINTS" id="PR00380">
    <property type="entry name" value="KINESINHEAVY"/>
</dbReference>
<evidence type="ECO:0000256" key="6">
    <source>
        <dbReference type="SAM" id="Coils"/>
    </source>
</evidence>
<keyword evidence="8" id="KW-1133">Transmembrane helix</keyword>
<accession>A0A8S1C1R4</accession>
<proteinExistence type="inferred from homology"/>
<comment type="caution">
    <text evidence="10">The sequence shown here is derived from an EMBL/GenBank/DDBJ whole genome shotgun (WGS) entry which is preliminary data.</text>
</comment>
<dbReference type="InterPro" id="IPR027640">
    <property type="entry name" value="Kinesin-like_fam"/>
</dbReference>